<evidence type="ECO:0008006" key="4">
    <source>
        <dbReference type="Google" id="ProtNLM"/>
    </source>
</evidence>
<keyword evidence="1" id="KW-0812">Transmembrane</keyword>
<proteinExistence type="predicted"/>
<keyword evidence="3" id="KW-1185">Reference proteome</keyword>
<evidence type="ECO:0000256" key="1">
    <source>
        <dbReference type="SAM" id="Phobius"/>
    </source>
</evidence>
<accession>A0ABX7R915</accession>
<keyword evidence="1" id="KW-0472">Membrane</keyword>
<keyword evidence="1" id="KW-1133">Transmembrane helix</keyword>
<evidence type="ECO:0000313" key="3">
    <source>
        <dbReference type="Proteomes" id="UP000663400"/>
    </source>
</evidence>
<organism evidence="2 3">
    <name type="scientific">Lysobacter arenosi</name>
    <dbReference type="NCBI Taxonomy" id="2795387"/>
    <lineage>
        <taxon>Bacteria</taxon>
        <taxon>Pseudomonadati</taxon>
        <taxon>Pseudomonadota</taxon>
        <taxon>Gammaproteobacteria</taxon>
        <taxon>Lysobacterales</taxon>
        <taxon>Lysobacteraceae</taxon>
        <taxon>Lysobacter</taxon>
    </lineage>
</organism>
<feature type="transmembrane region" description="Helical" evidence="1">
    <location>
        <begin position="199"/>
        <end position="221"/>
    </location>
</feature>
<evidence type="ECO:0000313" key="2">
    <source>
        <dbReference type="EMBL" id="QSX74559.1"/>
    </source>
</evidence>
<dbReference type="RefSeq" id="WP_200609121.1">
    <property type="nucleotide sequence ID" value="NZ_CP071517.1"/>
</dbReference>
<reference evidence="2 3" key="1">
    <citation type="submission" date="2021-02" db="EMBL/GenBank/DDBJ databases">
        <title>Lysobacter arenosi sp. nov., isolated from soil of gangwondo yeongwol, south Korea.</title>
        <authorList>
            <person name="Kim K.R."/>
            <person name="Kim K.H."/>
            <person name="Jeon C.O."/>
        </authorList>
    </citation>
    <scope>NUCLEOTIDE SEQUENCE [LARGE SCALE GENOMIC DNA]</scope>
    <source>
        <strain evidence="2 3">R7</strain>
    </source>
</reference>
<protein>
    <recommendedName>
        <fullName evidence="4">SURF1-like protein</fullName>
    </recommendedName>
</protein>
<name>A0ABX7R915_9GAMM</name>
<dbReference type="EMBL" id="CP071517">
    <property type="protein sequence ID" value="QSX74559.1"/>
    <property type="molecule type" value="Genomic_DNA"/>
</dbReference>
<dbReference type="Proteomes" id="UP000663400">
    <property type="component" value="Chromosome"/>
</dbReference>
<gene>
    <name evidence="2" type="ORF">HIV01_015470</name>
</gene>
<sequence>MSLPLRIAWAVFAGLCALMLLGMAALHIASTTVRARIDLVPGAQVSMVVLRLAPDAPRLSMEFEDPAQAHPPMGYWRSRPELGEWRPIRKDGSLRFGNPGETVKLRVVDQAQAQIFEALPDGGRSEGLVHRDLVRFVDDGDARTFRWPPLLASRSIPAGRSALEVSVLEVGDAIRGESVTLVAEPPLGFKRGTGGAIDWLWYLYFWPAYALVLGITGVVLARITRKSSAAAP</sequence>